<evidence type="ECO:0000256" key="3">
    <source>
        <dbReference type="PROSITE-ProRule" id="PRU00169"/>
    </source>
</evidence>
<evidence type="ECO:0000313" key="6">
    <source>
        <dbReference type="EMBL" id="MCP1677065.1"/>
    </source>
</evidence>
<dbReference type="PRINTS" id="PR00038">
    <property type="entry name" value="HTHLUXR"/>
</dbReference>
<dbReference type="GO" id="GO:0003677">
    <property type="term" value="F:DNA binding"/>
    <property type="evidence" value="ECO:0007669"/>
    <property type="project" value="UniProtKB-KW"/>
</dbReference>
<dbReference type="GO" id="GO:0006355">
    <property type="term" value="P:regulation of DNA-templated transcription"/>
    <property type="evidence" value="ECO:0007669"/>
    <property type="project" value="InterPro"/>
</dbReference>
<dbReference type="AlphaFoldDB" id="A0AAE3G720"/>
<dbReference type="SUPFAM" id="SSF52172">
    <property type="entry name" value="CheY-like"/>
    <property type="match status" value="1"/>
</dbReference>
<dbReference type="InterPro" id="IPR011006">
    <property type="entry name" value="CheY-like_superfamily"/>
</dbReference>
<keyword evidence="7" id="KW-1185">Reference proteome</keyword>
<feature type="domain" description="HTH luxR-type" evidence="4">
    <location>
        <begin position="138"/>
        <end position="203"/>
    </location>
</feature>
<dbReference type="InterPro" id="IPR000792">
    <property type="entry name" value="Tscrpt_reg_LuxR_C"/>
</dbReference>
<evidence type="ECO:0000313" key="7">
    <source>
        <dbReference type="Proteomes" id="UP001205843"/>
    </source>
</evidence>
<dbReference type="InterPro" id="IPR016032">
    <property type="entry name" value="Sig_transdc_resp-reg_C-effctor"/>
</dbReference>
<dbReference type="EMBL" id="JALJXV010000013">
    <property type="protein sequence ID" value="MCP1677065.1"/>
    <property type="molecule type" value="Genomic_DNA"/>
</dbReference>
<comment type="caution">
    <text evidence="3">Lacks conserved residue(s) required for the propagation of feature annotation.</text>
</comment>
<proteinExistence type="predicted"/>
<dbReference type="Pfam" id="PF00072">
    <property type="entry name" value="Response_reg"/>
    <property type="match status" value="1"/>
</dbReference>
<dbReference type="PROSITE" id="PS00622">
    <property type="entry name" value="HTH_LUXR_1"/>
    <property type="match status" value="1"/>
</dbReference>
<dbReference type="SUPFAM" id="SSF46894">
    <property type="entry name" value="C-terminal effector domain of the bipartite response regulators"/>
    <property type="match status" value="1"/>
</dbReference>
<evidence type="ECO:0000256" key="1">
    <source>
        <dbReference type="ARBA" id="ARBA00022553"/>
    </source>
</evidence>
<dbReference type="InterPro" id="IPR058245">
    <property type="entry name" value="NreC/VraR/RcsB-like_REC"/>
</dbReference>
<dbReference type="CDD" id="cd17535">
    <property type="entry name" value="REC_NarL-like"/>
    <property type="match status" value="1"/>
</dbReference>
<evidence type="ECO:0000259" key="5">
    <source>
        <dbReference type="PROSITE" id="PS50110"/>
    </source>
</evidence>
<dbReference type="Proteomes" id="UP001205843">
    <property type="component" value="Unassembled WGS sequence"/>
</dbReference>
<reference evidence="6" key="1">
    <citation type="submission" date="2022-03" db="EMBL/GenBank/DDBJ databases">
        <title>Genomic Encyclopedia of Type Strains, Phase III (KMG-III): the genomes of soil and plant-associated and newly described type strains.</title>
        <authorList>
            <person name="Whitman W."/>
        </authorList>
    </citation>
    <scope>NUCLEOTIDE SEQUENCE</scope>
    <source>
        <strain evidence="6">ANL 6-2</strain>
    </source>
</reference>
<dbReference type="PROSITE" id="PS50110">
    <property type="entry name" value="RESPONSE_REGULATORY"/>
    <property type="match status" value="1"/>
</dbReference>
<dbReference type="Gene3D" id="3.40.50.2300">
    <property type="match status" value="1"/>
</dbReference>
<dbReference type="PANTHER" id="PTHR45566:SF1">
    <property type="entry name" value="HTH-TYPE TRANSCRIPTIONAL REGULATOR YHJB-RELATED"/>
    <property type="match status" value="1"/>
</dbReference>
<keyword evidence="2 6" id="KW-0238">DNA-binding</keyword>
<feature type="domain" description="Response regulatory" evidence="5">
    <location>
        <begin position="6"/>
        <end position="122"/>
    </location>
</feature>
<dbReference type="PANTHER" id="PTHR45566">
    <property type="entry name" value="HTH-TYPE TRANSCRIPTIONAL REGULATOR YHJB-RELATED"/>
    <property type="match status" value="1"/>
</dbReference>
<dbReference type="InterPro" id="IPR001789">
    <property type="entry name" value="Sig_transdc_resp-reg_receiver"/>
</dbReference>
<dbReference type="CDD" id="cd06170">
    <property type="entry name" value="LuxR_C_like"/>
    <property type="match status" value="1"/>
</dbReference>
<gene>
    <name evidence="6" type="ORF">J2T57_004239</name>
</gene>
<dbReference type="InterPro" id="IPR051015">
    <property type="entry name" value="EvgA-like"/>
</dbReference>
<comment type="caution">
    <text evidence="6">The sequence shown here is derived from an EMBL/GenBank/DDBJ whole genome shotgun (WGS) entry which is preliminary data.</text>
</comment>
<protein>
    <submittedName>
        <fullName evidence="6">DNA-binding NarL/FixJ family response regulator</fullName>
    </submittedName>
</protein>
<sequence length="218" mass="23395">MQRETTIFLVNGDRLFREAMGALVASWPGYSLVGEAANVNDARTALDAIDVDVVLLEIDLPGESGFSLLQHLANGHCTERVAVLTRELHPDYIREALRLGACGYLSHGAGSEQMRTALCAIGEGRTVMDPLACKALAEDPIRDCVTDRECQVLALIAEGACNAEIAQRLGITEKTVKTHVSSLLDKLGMSSRVHLAVYAQATSLLEPPLAEQRASPDG</sequence>
<dbReference type="SMART" id="SM00421">
    <property type="entry name" value="HTH_LUXR"/>
    <property type="match status" value="1"/>
</dbReference>
<evidence type="ECO:0000256" key="2">
    <source>
        <dbReference type="ARBA" id="ARBA00023125"/>
    </source>
</evidence>
<evidence type="ECO:0000259" key="4">
    <source>
        <dbReference type="PROSITE" id="PS50043"/>
    </source>
</evidence>
<accession>A0AAE3G720</accession>
<organism evidence="6 7">
    <name type="scientific">Natronocella acetinitrilica</name>
    <dbReference type="NCBI Taxonomy" id="414046"/>
    <lineage>
        <taxon>Bacteria</taxon>
        <taxon>Pseudomonadati</taxon>
        <taxon>Pseudomonadota</taxon>
        <taxon>Gammaproteobacteria</taxon>
        <taxon>Chromatiales</taxon>
        <taxon>Ectothiorhodospiraceae</taxon>
        <taxon>Natronocella</taxon>
    </lineage>
</organism>
<dbReference type="SMART" id="SM00448">
    <property type="entry name" value="REC"/>
    <property type="match status" value="1"/>
</dbReference>
<name>A0AAE3G720_9GAMM</name>
<dbReference type="Pfam" id="PF00196">
    <property type="entry name" value="GerE"/>
    <property type="match status" value="1"/>
</dbReference>
<dbReference type="PROSITE" id="PS50043">
    <property type="entry name" value="HTH_LUXR_2"/>
    <property type="match status" value="1"/>
</dbReference>
<dbReference type="GO" id="GO:0000160">
    <property type="term" value="P:phosphorelay signal transduction system"/>
    <property type="evidence" value="ECO:0007669"/>
    <property type="project" value="InterPro"/>
</dbReference>
<dbReference type="RefSeq" id="WP_253485049.1">
    <property type="nucleotide sequence ID" value="NZ_JALJXV010000013.1"/>
</dbReference>
<keyword evidence="1" id="KW-0597">Phosphoprotein</keyword>